<dbReference type="CTD" id="4509"/>
<evidence type="ECO:0000256" key="12">
    <source>
        <dbReference type="RuleBase" id="RU003661"/>
    </source>
</evidence>
<evidence type="ECO:0000256" key="5">
    <source>
        <dbReference type="ARBA" id="ARBA00022547"/>
    </source>
</evidence>
<keyword evidence="5 12" id="KW-0138">CF(0)</keyword>
<proteinExistence type="inferred from homology"/>
<evidence type="ECO:0000256" key="9">
    <source>
        <dbReference type="ARBA" id="ARBA00023065"/>
    </source>
</evidence>
<geneLocation type="mitochondrion" evidence="14"/>
<keyword evidence="10 12" id="KW-0496">Mitochondrion</keyword>
<sequence length="51" mass="6067">MPQMAPLNWLSLLIFFSFILIIISIINYFISSQFPKDLFLSKISLSKSWKW</sequence>
<evidence type="ECO:0000256" key="11">
    <source>
        <dbReference type="ARBA" id="ARBA00023136"/>
    </source>
</evidence>
<comment type="subunit">
    <text evidence="3">F-type ATPases have 2 components, CF(1) - the catalytic core - and CF(0) - the membrane proton channel.</text>
</comment>
<keyword evidence="4 12" id="KW-0813">Transport</keyword>
<dbReference type="RefSeq" id="YP_010954670.1">
    <property type="nucleotide sequence ID" value="NC_082946.1"/>
</dbReference>
<evidence type="ECO:0000256" key="8">
    <source>
        <dbReference type="ARBA" id="ARBA00022989"/>
    </source>
</evidence>
<reference evidence="14" key="1">
    <citation type="submission" date="2021-12" db="EMBL/GenBank/DDBJ databases">
        <title>Mitogenomic phylogeny of Eastern Asian Dorcus stag beetles (Coleoptera: Lucanidae) with emphasis on the generic revision.</title>
        <authorList>
            <person name="Xu M."/>
        </authorList>
    </citation>
    <scope>NUCLEOTIDE SEQUENCE</scope>
</reference>
<dbReference type="GeneID" id="84885910"/>
<keyword evidence="8 13" id="KW-1133">Transmembrane helix</keyword>
<keyword evidence="7 12" id="KW-0375">Hydrogen ion transport</keyword>
<name>A0AA51YN04_9SCAR</name>
<dbReference type="InterPro" id="IPR001421">
    <property type="entry name" value="ATP8_metazoa"/>
</dbReference>
<protein>
    <recommendedName>
        <fullName evidence="12">ATP synthase complex subunit 8</fullName>
    </recommendedName>
</protein>
<organism evidence="14">
    <name type="scientific">Dorcus curvidens</name>
    <dbReference type="NCBI Taxonomy" id="617696"/>
    <lineage>
        <taxon>Eukaryota</taxon>
        <taxon>Metazoa</taxon>
        <taxon>Ecdysozoa</taxon>
        <taxon>Arthropoda</taxon>
        <taxon>Hexapoda</taxon>
        <taxon>Insecta</taxon>
        <taxon>Pterygota</taxon>
        <taxon>Neoptera</taxon>
        <taxon>Endopterygota</taxon>
        <taxon>Coleoptera</taxon>
        <taxon>Polyphaga</taxon>
        <taxon>Scarabaeiformia</taxon>
        <taxon>Lucanidae</taxon>
        <taxon>Lucaninae</taxon>
        <taxon>Dorcus</taxon>
        <taxon>Dynodorcus</taxon>
    </lineage>
</organism>
<dbReference type="Pfam" id="PF00895">
    <property type="entry name" value="ATP-synt_8"/>
    <property type="match status" value="1"/>
</dbReference>
<feature type="transmembrane region" description="Helical" evidence="13">
    <location>
        <begin position="7"/>
        <end position="30"/>
    </location>
</feature>
<dbReference type="EMBL" id="OL944342">
    <property type="protein sequence ID" value="WMW30055.1"/>
    <property type="molecule type" value="Genomic_DNA"/>
</dbReference>
<dbReference type="GO" id="GO:0015078">
    <property type="term" value="F:proton transmembrane transporter activity"/>
    <property type="evidence" value="ECO:0007669"/>
    <property type="project" value="InterPro"/>
</dbReference>
<evidence type="ECO:0000256" key="3">
    <source>
        <dbReference type="ARBA" id="ARBA00011291"/>
    </source>
</evidence>
<dbReference type="AlphaFoldDB" id="A0AA51YN04"/>
<evidence type="ECO:0000256" key="13">
    <source>
        <dbReference type="SAM" id="Phobius"/>
    </source>
</evidence>
<gene>
    <name evidence="14" type="primary">ATP8</name>
</gene>
<keyword evidence="11 13" id="KW-0472">Membrane</keyword>
<keyword evidence="6 12" id="KW-0812">Transmembrane</keyword>
<keyword evidence="9 12" id="KW-0406">Ion transport</keyword>
<dbReference type="GO" id="GO:0015986">
    <property type="term" value="P:proton motive force-driven ATP synthesis"/>
    <property type="evidence" value="ECO:0007669"/>
    <property type="project" value="InterPro"/>
</dbReference>
<evidence type="ECO:0000256" key="7">
    <source>
        <dbReference type="ARBA" id="ARBA00022781"/>
    </source>
</evidence>
<comment type="similarity">
    <text evidence="2 12">Belongs to the ATPase protein 8 family.</text>
</comment>
<dbReference type="GO" id="GO:0031966">
    <property type="term" value="C:mitochondrial membrane"/>
    <property type="evidence" value="ECO:0007669"/>
    <property type="project" value="UniProtKB-SubCell"/>
</dbReference>
<evidence type="ECO:0000313" key="14">
    <source>
        <dbReference type="EMBL" id="WMW30055.1"/>
    </source>
</evidence>
<evidence type="ECO:0000256" key="10">
    <source>
        <dbReference type="ARBA" id="ARBA00023128"/>
    </source>
</evidence>
<comment type="subcellular location">
    <subcellularLocation>
        <location evidence="1 12">Mitochondrion membrane</location>
        <topology evidence="1 12">Single-pass membrane protein</topology>
    </subcellularLocation>
</comment>
<evidence type="ECO:0000256" key="6">
    <source>
        <dbReference type="ARBA" id="ARBA00022692"/>
    </source>
</evidence>
<evidence type="ECO:0000256" key="1">
    <source>
        <dbReference type="ARBA" id="ARBA00004304"/>
    </source>
</evidence>
<accession>A0AA51YN04</accession>
<evidence type="ECO:0000256" key="4">
    <source>
        <dbReference type="ARBA" id="ARBA00022448"/>
    </source>
</evidence>
<dbReference type="GO" id="GO:0045259">
    <property type="term" value="C:proton-transporting ATP synthase complex"/>
    <property type="evidence" value="ECO:0007669"/>
    <property type="project" value="UniProtKB-KW"/>
</dbReference>
<evidence type="ECO:0000256" key="2">
    <source>
        <dbReference type="ARBA" id="ARBA00008892"/>
    </source>
</evidence>